<sequence>MKIRGGREMVESLVADVAVWNLTNRWGVLVCLYRVQCPLPLAIFTHSFSVFVVPSSLGWSWKDANLTTIKDFVQHTTAILLIWQLPYAIRALSLVVDGSCSPIRTTSSQWCFLPLSFCFLAACALFNTLQPRTLVALAALHRLLVQFSVSSPCSCCWEGAHHTYREGEFRSSQVHSNPVQPGSCKSPREASSDTFMRRECNKTSQTRLSNLPPVYMSCHRHHRLDVTARSRQPDLLSSSNKIQSITTRWGTDHLTNGYYDKKTAGGESSYSIDRYLLSVLHSDYQLCTGVGFSRLFLHCQGRPSTGRALDMTNTTIRCF</sequence>
<evidence type="ECO:0000313" key="2">
    <source>
        <dbReference type="EMBL" id="KAK3342655.1"/>
    </source>
</evidence>
<reference evidence="2" key="1">
    <citation type="journal article" date="2023" name="Mol. Phylogenet. Evol.">
        <title>Genome-scale phylogeny and comparative genomics of the fungal order Sordariales.</title>
        <authorList>
            <person name="Hensen N."/>
            <person name="Bonometti L."/>
            <person name="Westerberg I."/>
            <person name="Brannstrom I.O."/>
            <person name="Guillou S."/>
            <person name="Cros-Aarteil S."/>
            <person name="Calhoun S."/>
            <person name="Haridas S."/>
            <person name="Kuo A."/>
            <person name="Mondo S."/>
            <person name="Pangilinan J."/>
            <person name="Riley R."/>
            <person name="LaButti K."/>
            <person name="Andreopoulos B."/>
            <person name="Lipzen A."/>
            <person name="Chen C."/>
            <person name="Yan M."/>
            <person name="Daum C."/>
            <person name="Ng V."/>
            <person name="Clum A."/>
            <person name="Steindorff A."/>
            <person name="Ohm R.A."/>
            <person name="Martin F."/>
            <person name="Silar P."/>
            <person name="Natvig D.O."/>
            <person name="Lalanne C."/>
            <person name="Gautier V."/>
            <person name="Ament-Velasquez S.L."/>
            <person name="Kruys A."/>
            <person name="Hutchinson M.I."/>
            <person name="Powell A.J."/>
            <person name="Barry K."/>
            <person name="Miller A.N."/>
            <person name="Grigoriev I.V."/>
            <person name="Debuchy R."/>
            <person name="Gladieux P."/>
            <person name="Hiltunen Thoren M."/>
            <person name="Johannesson H."/>
        </authorList>
    </citation>
    <scope>NUCLEOTIDE SEQUENCE</scope>
    <source>
        <strain evidence="2">CBS 560.94</strain>
    </source>
</reference>
<protein>
    <submittedName>
        <fullName evidence="2">Uncharacterized protein</fullName>
    </submittedName>
</protein>
<gene>
    <name evidence="2" type="ORF">B0H65DRAFT_225627</name>
</gene>
<dbReference type="Proteomes" id="UP001278500">
    <property type="component" value="Unassembled WGS sequence"/>
</dbReference>
<name>A0AAE0MQD1_9PEZI</name>
<feature type="region of interest" description="Disordered" evidence="1">
    <location>
        <begin position="171"/>
        <end position="190"/>
    </location>
</feature>
<comment type="caution">
    <text evidence="2">The sequence shown here is derived from an EMBL/GenBank/DDBJ whole genome shotgun (WGS) entry which is preliminary data.</text>
</comment>
<proteinExistence type="predicted"/>
<accession>A0AAE0MQD1</accession>
<evidence type="ECO:0000256" key="1">
    <source>
        <dbReference type="SAM" id="MobiDB-lite"/>
    </source>
</evidence>
<dbReference type="GeneID" id="87859276"/>
<reference evidence="2" key="2">
    <citation type="submission" date="2023-06" db="EMBL/GenBank/DDBJ databases">
        <authorList>
            <consortium name="Lawrence Berkeley National Laboratory"/>
            <person name="Haridas S."/>
            <person name="Hensen N."/>
            <person name="Bonometti L."/>
            <person name="Westerberg I."/>
            <person name="Brannstrom I.O."/>
            <person name="Guillou S."/>
            <person name="Cros-Aarteil S."/>
            <person name="Calhoun S."/>
            <person name="Kuo A."/>
            <person name="Mondo S."/>
            <person name="Pangilinan J."/>
            <person name="Riley R."/>
            <person name="Labutti K."/>
            <person name="Andreopoulos B."/>
            <person name="Lipzen A."/>
            <person name="Chen C."/>
            <person name="Yanf M."/>
            <person name="Daum C."/>
            <person name="Ng V."/>
            <person name="Clum A."/>
            <person name="Steindorff A."/>
            <person name="Ohm R."/>
            <person name="Martin F."/>
            <person name="Silar P."/>
            <person name="Natvig D."/>
            <person name="Lalanne C."/>
            <person name="Gautier V."/>
            <person name="Ament-Velasquez S.L."/>
            <person name="Kruys A."/>
            <person name="Hutchinson M.I."/>
            <person name="Powell A.J."/>
            <person name="Barry K."/>
            <person name="Miller A.N."/>
            <person name="Grigoriev I.V."/>
            <person name="Debuchy R."/>
            <person name="Gladieux P."/>
            <person name="Thoren M.H."/>
            <person name="Johannesson H."/>
        </authorList>
    </citation>
    <scope>NUCLEOTIDE SEQUENCE</scope>
    <source>
        <strain evidence="2">CBS 560.94</strain>
    </source>
</reference>
<dbReference type="RefSeq" id="XP_062680448.1">
    <property type="nucleotide sequence ID" value="XM_062822122.1"/>
</dbReference>
<feature type="compositionally biased region" description="Polar residues" evidence="1">
    <location>
        <begin position="171"/>
        <end position="180"/>
    </location>
</feature>
<dbReference type="AlphaFoldDB" id="A0AAE0MQD1"/>
<keyword evidence="3" id="KW-1185">Reference proteome</keyword>
<organism evidence="2 3">
    <name type="scientific">Neurospora tetraspora</name>
    <dbReference type="NCBI Taxonomy" id="94610"/>
    <lineage>
        <taxon>Eukaryota</taxon>
        <taxon>Fungi</taxon>
        <taxon>Dikarya</taxon>
        <taxon>Ascomycota</taxon>
        <taxon>Pezizomycotina</taxon>
        <taxon>Sordariomycetes</taxon>
        <taxon>Sordariomycetidae</taxon>
        <taxon>Sordariales</taxon>
        <taxon>Sordariaceae</taxon>
        <taxon>Neurospora</taxon>
    </lineage>
</organism>
<dbReference type="EMBL" id="JAUEPP010000005">
    <property type="protein sequence ID" value="KAK3342655.1"/>
    <property type="molecule type" value="Genomic_DNA"/>
</dbReference>
<evidence type="ECO:0000313" key="3">
    <source>
        <dbReference type="Proteomes" id="UP001278500"/>
    </source>
</evidence>